<evidence type="ECO:0000313" key="3">
    <source>
        <dbReference type="Proteomes" id="UP001183817"/>
    </source>
</evidence>
<organism evidence="2 3">
    <name type="scientific">Paeniglutamicibacter sulfureus</name>
    <dbReference type="NCBI Taxonomy" id="43666"/>
    <lineage>
        <taxon>Bacteria</taxon>
        <taxon>Bacillati</taxon>
        <taxon>Actinomycetota</taxon>
        <taxon>Actinomycetes</taxon>
        <taxon>Micrococcales</taxon>
        <taxon>Micrococcaceae</taxon>
        <taxon>Paeniglutamicibacter</taxon>
    </lineage>
</organism>
<evidence type="ECO:0000313" key="2">
    <source>
        <dbReference type="EMBL" id="MDR7360319.1"/>
    </source>
</evidence>
<dbReference type="RefSeq" id="WP_264269381.1">
    <property type="nucleotide sequence ID" value="NZ_BAAAWO010000001.1"/>
</dbReference>
<name>A0ABU2BSH7_9MICC</name>
<feature type="region of interest" description="Disordered" evidence="1">
    <location>
        <begin position="64"/>
        <end position="86"/>
    </location>
</feature>
<protein>
    <recommendedName>
        <fullName evidence="4">DUF4352 domain-containing protein</fullName>
    </recommendedName>
</protein>
<gene>
    <name evidence="2" type="ORF">J2S64_004010</name>
</gene>
<evidence type="ECO:0008006" key="4">
    <source>
        <dbReference type="Google" id="ProtNLM"/>
    </source>
</evidence>
<reference evidence="2 3" key="1">
    <citation type="submission" date="2023-07" db="EMBL/GenBank/DDBJ databases">
        <title>Sequencing the genomes of 1000 actinobacteria strains.</title>
        <authorList>
            <person name="Klenk H.-P."/>
        </authorList>
    </citation>
    <scope>NUCLEOTIDE SEQUENCE [LARGE SCALE GENOMIC DNA]</scope>
    <source>
        <strain evidence="2 3">DSM 20167</strain>
    </source>
</reference>
<proteinExistence type="predicted"/>
<evidence type="ECO:0000256" key="1">
    <source>
        <dbReference type="SAM" id="MobiDB-lite"/>
    </source>
</evidence>
<accession>A0ABU2BSH7</accession>
<dbReference type="Proteomes" id="UP001183817">
    <property type="component" value="Unassembled WGS sequence"/>
</dbReference>
<keyword evidence="3" id="KW-1185">Reference proteome</keyword>
<sequence>MTPESARPLLSRRSFGITIGASLVLGAGGIAALAAAFTAAGPLGTTTVQTSFGQARISRAERQARLASGAATGGGHSGHQSTVDGTRQPVNMTFGDHLLLQLEVFNESDEDQMFSPGLLRIQGNSQPWLVVNRWNDLTPGLMAPGSQVRANISFLVPSDATAFTALFDDIANPGGNPVELPLPAVNWRPGFLEEAHV</sequence>
<dbReference type="EMBL" id="JAVDYI010000001">
    <property type="protein sequence ID" value="MDR7360319.1"/>
    <property type="molecule type" value="Genomic_DNA"/>
</dbReference>
<comment type="caution">
    <text evidence="2">The sequence shown here is derived from an EMBL/GenBank/DDBJ whole genome shotgun (WGS) entry which is preliminary data.</text>
</comment>